<evidence type="ECO:0000259" key="9">
    <source>
        <dbReference type="Pfam" id="PF06808"/>
    </source>
</evidence>
<dbReference type="InterPro" id="IPR004681">
    <property type="entry name" value="TRAP_DctM"/>
</dbReference>
<evidence type="ECO:0000256" key="5">
    <source>
        <dbReference type="ARBA" id="ARBA00022989"/>
    </source>
</evidence>
<evidence type="ECO:0000256" key="4">
    <source>
        <dbReference type="ARBA" id="ARBA00022692"/>
    </source>
</evidence>
<gene>
    <name evidence="10" type="ORF">SAMN04488003_1292</name>
</gene>
<accession>A0A1H8IWG7</accession>
<keyword evidence="11" id="KW-1185">Reference proteome</keyword>
<name>A0A1H8IWG7_9RHOB</name>
<evidence type="ECO:0000313" key="11">
    <source>
        <dbReference type="Proteomes" id="UP000199585"/>
    </source>
</evidence>
<reference evidence="10 11" key="1">
    <citation type="submission" date="2016-10" db="EMBL/GenBank/DDBJ databases">
        <authorList>
            <person name="de Groot N.N."/>
        </authorList>
    </citation>
    <scope>NUCLEOTIDE SEQUENCE [LARGE SCALE GENOMIC DNA]</scope>
    <source>
        <strain evidence="10 11">DSM 16213</strain>
    </source>
</reference>
<comment type="function">
    <text evidence="7">Part of the tripartite ATP-independent periplasmic (TRAP) transport system.</text>
</comment>
<organism evidence="10 11">
    <name type="scientific">Loktanella fryxellensis</name>
    <dbReference type="NCBI Taxonomy" id="245187"/>
    <lineage>
        <taxon>Bacteria</taxon>
        <taxon>Pseudomonadati</taxon>
        <taxon>Pseudomonadota</taxon>
        <taxon>Alphaproteobacteria</taxon>
        <taxon>Rhodobacterales</taxon>
        <taxon>Roseobacteraceae</taxon>
        <taxon>Loktanella</taxon>
    </lineage>
</organism>
<keyword evidence="2" id="KW-1003">Cell membrane</keyword>
<protein>
    <submittedName>
        <fullName evidence="10">Tripartite ATP-independent transporter, DctM component</fullName>
    </submittedName>
</protein>
<dbReference type="AlphaFoldDB" id="A0A1H8IWG7"/>
<feature type="transmembrane region" description="Helical" evidence="8">
    <location>
        <begin position="6"/>
        <end position="29"/>
    </location>
</feature>
<sequence>MDPVQFGLMMVINLTIGLLTPPVGTALYLASSISGVSIMKLSRAMLPFWVIMLAVLMLVTFVPGFTSWAYSQ</sequence>
<keyword evidence="6 8" id="KW-0472">Membrane</keyword>
<evidence type="ECO:0000313" key="10">
    <source>
        <dbReference type="EMBL" id="SEN72038.1"/>
    </source>
</evidence>
<dbReference type="EMBL" id="FOCI01000029">
    <property type="protein sequence ID" value="SEN72038.1"/>
    <property type="molecule type" value="Genomic_DNA"/>
</dbReference>
<keyword evidence="4 8" id="KW-0812">Transmembrane</keyword>
<evidence type="ECO:0000256" key="3">
    <source>
        <dbReference type="ARBA" id="ARBA00022519"/>
    </source>
</evidence>
<dbReference type="Pfam" id="PF06808">
    <property type="entry name" value="DctM"/>
    <property type="match status" value="1"/>
</dbReference>
<evidence type="ECO:0000256" key="6">
    <source>
        <dbReference type="ARBA" id="ARBA00023136"/>
    </source>
</evidence>
<dbReference type="PANTHER" id="PTHR33362">
    <property type="entry name" value="SIALIC ACID TRAP TRANSPORTER PERMEASE PROTEIN SIAT-RELATED"/>
    <property type="match status" value="1"/>
</dbReference>
<dbReference type="Proteomes" id="UP000199585">
    <property type="component" value="Unassembled WGS sequence"/>
</dbReference>
<dbReference type="GO" id="GO:0005886">
    <property type="term" value="C:plasma membrane"/>
    <property type="evidence" value="ECO:0007669"/>
    <property type="project" value="UniProtKB-SubCell"/>
</dbReference>
<evidence type="ECO:0000256" key="1">
    <source>
        <dbReference type="ARBA" id="ARBA00004429"/>
    </source>
</evidence>
<comment type="subcellular location">
    <subcellularLocation>
        <location evidence="1 7">Cell inner membrane</location>
        <topology evidence="1 7">Multi-pass membrane protein</topology>
    </subcellularLocation>
</comment>
<dbReference type="GO" id="GO:0022857">
    <property type="term" value="F:transmembrane transporter activity"/>
    <property type="evidence" value="ECO:0007669"/>
    <property type="project" value="UniProtKB-UniRule"/>
</dbReference>
<proteinExistence type="predicted"/>
<dbReference type="InterPro" id="IPR010656">
    <property type="entry name" value="DctM"/>
</dbReference>
<keyword evidence="5 8" id="KW-1133">Transmembrane helix</keyword>
<dbReference type="PANTHER" id="PTHR33362:SF2">
    <property type="entry name" value="TRAP TRANSPORTER LARGE PERMEASE PROTEIN"/>
    <property type="match status" value="1"/>
</dbReference>
<evidence type="ECO:0000256" key="2">
    <source>
        <dbReference type="ARBA" id="ARBA00022475"/>
    </source>
</evidence>
<dbReference type="STRING" id="245187.SAMN04488003_1292"/>
<feature type="transmembrane region" description="Helical" evidence="8">
    <location>
        <begin position="49"/>
        <end position="70"/>
    </location>
</feature>
<keyword evidence="3 7" id="KW-0997">Cell inner membrane</keyword>
<feature type="domain" description="TRAP C4-dicarboxylate transport system permease DctM subunit" evidence="9">
    <location>
        <begin position="1"/>
        <end position="64"/>
    </location>
</feature>
<evidence type="ECO:0000256" key="8">
    <source>
        <dbReference type="SAM" id="Phobius"/>
    </source>
</evidence>
<keyword evidence="7" id="KW-0813">Transport</keyword>
<evidence type="ECO:0000256" key="7">
    <source>
        <dbReference type="RuleBase" id="RU369079"/>
    </source>
</evidence>